<feature type="compositionally biased region" description="Basic and acidic residues" evidence="4">
    <location>
        <begin position="1029"/>
        <end position="1039"/>
    </location>
</feature>
<feature type="domain" description="RRP12 HEAT" evidence="5">
    <location>
        <begin position="350"/>
        <end position="640"/>
    </location>
</feature>
<reference evidence="8" key="2">
    <citation type="submission" date="2020-04" db="EMBL/GenBank/DDBJ databases">
        <authorList>
            <consortium name="NCBI Genome Project"/>
        </authorList>
    </citation>
    <scope>NUCLEOTIDE SEQUENCE</scope>
    <source>
        <strain evidence="8">CBS 342.82</strain>
    </source>
</reference>
<feature type="region of interest" description="Disordered" evidence="4">
    <location>
        <begin position="1"/>
        <end position="20"/>
    </location>
</feature>
<comment type="subcellular location">
    <subcellularLocation>
        <location evidence="1">Nucleus</location>
    </subcellularLocation>
</comment>
<feature type="region of interest" description="Disordered" evidence="4">
    <location>
        <begin position="1011"/>
        <end position="1058"/>
    </location>
</feature>
<dbReference type="GO" id="GO:0005634">
    <property type="term" value="C:nucleus"/>
    <property type="evidence" value="ECO:0007669"/>
    <property type="project" value="UniProtKB-SubCell"/>
</dbReference>
<dbReference type="PANTHER" id="PTHR48287:SF1">
    <property type="entry name" value="ARM REPEAT SUPERFAMILY PROTEIN"/>
    <property type="match status" value="1"/>
</dbReference>
<accession>A0A6J3LZF8</accession>
<dbReference type="SUPFAM" id="SSF48371">
    <property type="entry name" value="ARM repeat"/>
    <property type="match status" value="1"/>
</dbReference>
<dbReference type="InterPro" id="IPR057860">
    <property type="entry name" value="HEAT_RRP12_N"/>
</dbReference>
<dbReference type="GeneID" id="54363115"/>
<evidence type="ECO:0000256" key="2">
    <source>
        <dbReference type="ARBA" id="ARBA00007690"/>
    </source>
</evidence>
<reference evidence="8" key="3">
    <citation type="submission" date="2025-08" db="UniProtKB">
        <authorList>
            <consortium name="RefSeq"/>
        </authorList>
    </citation>
    <scope>IDENTIFICATION</scope>
    <source>
        <strain evidence="8">CBS 342.82</strain>
    </source>
</reference>
<dbReference type="AlphaFoldDB" id="A0A6J3LZF8"/>
<dbReference type="InterPro" id="IPR052087">
    <property type="entry name" value="RRP12"/>
</dbReference>
<evidence type="ECO:0000313" key="7">
    <source>
        <dbReference type="Proteomes" id="UP000504637"/>
    </source>
</evidence>
<feature type="compositionally biased region" description="Basic and acidic residues" evidence="4">
    <location>
        <begin position="688"/>
        <end position="703"/>
    </location>
</feature>
<dbReference type="PANTHER" id="PTHR48287">
    <property type="entry name" value="ARM REPEAT SUPERFAMILY PROTEIN"/>
    <property type="match status" value="1"/>
</dbReference>
<evidence type="ECO:0000313" key="8">
    <source>
        <dbReference type="RefSeq" id="XP_033458187.1"/>
    </source>
</evidence>
<gene>
    <name evidence="8" type="ORF">K489DRAFT_382191</name>
</gene>
<dbReference type="Pfam" id="PF08161">
    <property type="entry name" value="RRP12_HEAT"/>
    <property type="match status" value="1"/>
</dbReference>
<feature type="region of interest" description="Disordered" evidence="4">
    <location>
        <begin position="204"/>
        <end position="224"/>
    </location>
</feature>
<sequence>MADAQTSLHERLDKIRSSPKLQNQQQTSVVLSAIEDILRSQKSEPTATAYFAALLSVLGQYINAEKGIVNKEFAYSVVYLLDLVTSDVPAPLLRSKFPQILVSLAPALTLPEAEAPLLRAGIGCLESLLIAQDSQAWALPQSQSSPRGAVGGLLKLATDPRPKVRKRAQDALSQVLKMPPPSPSLDHPAAEMCAEAALRQLQGAAEEANAKKKKQKQRDDGQNDPTLMHALQLVKTVSSAQNGWPSRRIDALCEILLNISRGSNEFLTMTAFEVFEIIFASLADEVSSAKLPRLLEVITELQPSQNDSQLLPPWIAVLSRGYDVSAQIEPEETFDKLPALFSKIATFLASSSHNIRVSASECLISLLHNCVPDSVILDLSIMDEKTLEKVCKTLRELLTVKYQASWMEVFNVISAAFDVLKWRSHPLLDGIFKTVGELRSDDSFAGKKEADAVIASGIKSMGADNALAILPLNLGKNNVKGGPGRAWLLPILRDAASNTRLAHFRAELVPLSEMMFQRVLNFGNAEKTMEIKIFETVVSQIWSCLPGYCQLPLDLREAFDQSFAEMLSNLLYQQPQMRSDICKALQNLVETNKAITELAGDDNLIAQGQVSKAEAQKNIAHLAGLAGNLLAVLFNVYSQTLPHNRGNLLQCINAYLSITPEKELLETFERVAAALEGALGEDAAQQSDKQKEQPSNKAARDKMPPTSHTLMDLIITMSTYLPRDSFAGLFSMAANIVNKPDDAQLQKKAYKLIPRLSESETGRQALNDRSADLQQLLLGAADKVAAPSRRDRLASIAEIIPGLPKSDLHFIPSIISEVVISAKEVNEKARTAAFDLLVLMGEKMEEGGVVINAKVPHMSADAPEVPASLEEYFTMVSAGLAGSTPHMISASITALTRLLYEFHGRVQESTVRDLVQTMDLFLTSNNREIVRSVLGFVKVWIISLPNEMVLPSLPTLVPNLIVWSHEHKAHFKAKVKHIFERLIRRFGVELIERYTPETDRKLIANIRKMRERRKKKRDNADDDEEDADPAERRKGKFESEYDQAVYGSESDSDSDISNDDVLARSVAKGQKAKKGGKQYIVEDDDEPLDLLDRKVLAHVSSSKPVKGRTVADVKKKSAKTDLDGKLVFNDNSDDDVMDFDDQGMMNGAEPGDGTIEGGINAYVNAIKGKDAPQRGQRGKLKFKNNRSGDEMEVDEDDFVAAKKKQDGGRSPAGKQTPQRRGLGMDKQRGSPGGGIHKGRGGRGGFKHGVQSRRGGRR</sequence>
<dbReference type="InterPro" id="IPR011989">
    <property type="entry name" value="ARM-like"/>
</dbReference>
<name>A0A6J3LZF8_9PEZI</name>
<feature type="region of interest" description="Disordered" evidence="4">
    <location>
        <begin position="681"/>
        <end position="705"/>
    </location>
</feature>
<evidence type="ECO:0000256" key="3">
    <source>
        <dbReference type="ARBA" id="ARBA00023242"/>
    </source>
</evidence>
<dbReference type="InterPro" id="IPR016024">
    <property type="entry name" value="ARM-type_fold"/>
</dbReference>
<evidence type="ECO:0000256" key="1">
    <source>
        <dbReference type="ARBA" id="ARBA00004123"/>
    </source>
</evidence>
<dbReference type="OrthoDB" id="2192888at2759"/>
<keyword evidence="7" id="KW-1185">Reference proteome</keyword>
<reference evidence="8" key="1">
    <citation type="submission" date="2020-01" db="EMBL/GenBank/DDBJ databases">
        <authorList>
            <consortium name="DOE Joint Genome Institute"/>
            <person name="Haridas S."/>
            <person name="Albert R."/>
            <person name="Binder M."/>
            <person name="Bloem J."/>
            <person name="Labutti K."/>
            <person name="Salamov A."/>
            <person name="Andreopoulos B."/>
            <person name="Baker S.E."/>
            <person name="Barry K."/>
            <person name="Bills G."/>
            <person name="Bluhm B.H."/>
            <person name="Cannon C."/>
            <person name="Castanera R."/>
            <person name="Culley D.E."/>
            <person name="Daum C."/>
            <person name="Ezra D."/>
            <person name="Gonzalez J.B."/>
            <person name="Henrissat B."/>
            <person name="Kuo A."/>
            <person name="Liang C."/>
            <person name="Lipzen A."/>
            <person name="Lutzoni F."/>
            <person name="Magnuson J."/>
            <person name="Mondo S."/>
            <person name="Nolan M."/>
            <person name="Ohm R."/>
            <person name="Pangilinan J."/>
            <person name="Park H.-J."/>
            <person name="Ramirez L."/>
            <person name="Alfaro M."/>
            <person name="Sun H."/>
            <person name="Tritt A."/>
            <person name="Yoshinaga Y."/>
            <person name="Zwiers L.-H."/>
            <person name="Turgeon B.G."/>
            <person name="Goodwin S.B."/>
            <person name="Spatafora J.W."/>
            <person name="Crous P.W."/>
            <person name="Grigoriev I.V."/>
        </authorList>
    </citation>
    <scope>NUCLEOTIDE SEQUENCE</scope>
    <source>
        <strain evidence="8">CBS 342.82</strain>
    </source>
</reference>
<evidence type="ECO:0000259" key="5">
    <source>
        <dbReference type="Pfam" id="PF08161"/>
    </source>
</evidence>
<comment type="similarity">
    <text evidence="2">Belongs to the RRP12 family.</text>
</comment>
<feature type="region of interest" description="Disordered" evidence="4">
    <location>
        <begin position="1167"/>
        <end position="1257"/>
    </location>
</feature>
<protein>
    <submittedName>
        <fullName evidence="8">NUC173-domain-containing protein</fullName>
    </submittedName>
</protein>
<dbReference type="RefSeq" id="XP_033458187.1">
    <property type="nucleotide sequence ID" value="XM_033605315.1"/>
</dbReference>
<dbReference type="Pfam" id="PF25772">
    <property type="entry name" value="HEAT_RRP12_N"/>
    <property type="match status" value="1"/>
</dbReference>
<dbReference type="Gene3D" id="1.25.10.10">
    <property type="entry name" value="Leucine-rich Repeat Variant"/>
    <property type="match status" value="1"/>
</dbReference>
<evidence type="ECO:0000259" key="6">
    <source>
        <dbReference type="Pfam" id="PF25772"/>
    </source>
</evidence>
<proteinExistence type="inferred from homology"/>
<dbReference type="InterPro" id="IPR012978">
    <property type="entry name" value="HEAT_RRP12"/>
</dbReference>
<dbReference type="Proteomes" id="UP000504637">
    <property type="component" value="Unplaced"/>
</dbReference>
<keyword evidence="3" id="KW-0539">Nucleus</keyword>
<organism evidence="8">
    <name type="scientific">Dissoconium aciculare CBS 342.82</name>
    <dbReference type="NCBI Taxonomy" id="1314786"/>
    <lineage>
        <taxon>Eukaryota</taxon>
        <taxon>Fungi</taxon>
        <taxon>Dikarya</taxon>
        <taxon>Ascomycota</taxon>
        <taxon>Pezizomycotina</taxon>
        <taxon>Dothideomycetes</taxon>
        <taxon>Dothideomycetidae</taxon>
        <taxon>Mycosphaerellales</taxon>
        <taxon>Dissoconiaceae</taxon>
        <taxon>Dissoconium</taxon>
    </lineage>
</organism>
<feature type="domain" description="RRP12 N-terminal HEAT" evidence="6">
    <location>
        <begin position="16"/>
        <end position="237"/>
    </location>
</feature>
<evidence type="ECO:0000256" key="4">
    <source>
        <dbReference type="SAM" id="MobiDB-lite"/>
    </source>
</evidence>